<name>A0A433QG51_9FUNG</name>
<proteinExistence type="inferred from homology"/>
<dbReference type="AlphaFoldDB" id="A0A433QG51"/>
<dbReference type="GO" id="GO:0016788">
    <property type="term" value="F:hydrolase activity, acting on ester bonds"/>
    <property type="evidence" value="ECO:0007669"/>
    <property type="project" value="InterPro"/>
</dbReference>
<evidence type="ECO:0000256" key="4">
    <source>
        <dbReference type="ARBA" id="ARBA00022759"/>
    </source>
</evidence>
<evidence type="ECO:0000256" key="8">
    <source>
        <dbReference type="SAM" id="SignalP"/>
    </source>
</evidence>
<gene>
    <name evidence="9" type="ORF">BC938DRAFT_481452</name>
</gene>
<keyword evidence="6" id="KW-1015">Disulfide bond</keyword>
<evidence type="ECO:0000256" key="6">
    <source>
        <dbReference type="ARBA" id="ARBA00023157"/>
    </source>
</evidence>
<dbReference type="GO" id="GO:0046872">
    <property type="term" value="F:metal ion binding"/>
    <property type="evidence" value="ECO:0007669"/>
    <property type="project" value="UniProtKB-KW"/>
</dbReference>
<keyword evidence="5" id="KW-0378">Hydrolase</keyword>
<evidence type="ECO:0000256" key="1">
    <source>
        <dbReference type="ARBA" id="ARBA00009547"/>
    </source>
</evidence>
<keyword evidence="8" id="KW-0732">Signal</keyword>
<dbReference type="Proteomes" id="UP000274822">
    <property type="component" value="Unassembled WGS sequence"/>
</dbReference>
<comment type="caution">
    <text evidence="9">The sequence shown here is derived from an EMBL/GenBank/DDBJ whole genome shotgun (WGS) entry which is preliminary data.</text>
</comment>
<evidence type="ECO:0000256" key="5">
    <source>
        <dbReference type="ARBA" id="ARBA00022801"/>
    </source>
</evidence>
<evidence type="ECO:0000313" key="10">
    <source>
        <dbReference type="Proteomes" id="UP000274822"/>
    </source>
</evidence>
<reference evidence="9 10" key="1">
    <citation type="journal article" date="2018" name="New Phytol.">
        <title>Phylogenomics of Endogonaceae and evolution of mycorrhizas within Mucoromycota.</title>
        <authorList>
            <person name="Chang Y."/>
            <person name="Desiro A."/>
            <person name="Na H."/>
            <person name="Sandor L."/>
            <person name="Lipzen A."/>
            <person name="Clum A."/>
            <person name="Barry K."/>
            <person name="Grigoriev I.V."/>
            <person name="Martin F.M."/>
            <person name="Stajich J.E."/>
            <person name="Smith M.E."/>
            <person name="Bonito G."/>
            <person name="Spatafora J.W."/>
        </authorList>
    </citation>
    <scope>NUCLEOTIDE SEQUENCE [LARGE SCALE GENOMIC DNA]</scope>
    <source>
        <strain evidence="9 10">AD002</strain>
    </source>
</reference>
<comment type="similarity">
    <text evidence="1">Belongs to the nuclease type I family.</text>
</comment>
<dbReference type="CDD" id="cd11010">
    <property type="entry name" value="S1-P1_nuclease"/>
    <property type="match status" value="1"/>
</dbReference>
<dbReference type="SUPFAM" id="SSF48537">
    <property type="entry name" value="Phospholipase C/P1 nuclease"/>
    <property type="match status" value="1"/>
</dbReference>
<dbReference type="GO" id="GO:0003676">
    <property type="term" value="F:nucleic acid binding"/>
    <property type="evidence" value="ECO:0007669"/>
    <property type="project" value="InterPro"/>
</dbReference>
<keyword evidence="3" id="KW-0479">Metal-binding</keyword>
<evidence type="ECO:0000256" key="3">
    <source>
        <dbReference type="ARBA" id="ARBA00022723"/>
    </source>
</evidence>
<accession>A0A433QG51</accession>
<dbReference type="InterPro" id="IPR003154">
    <property type="entry name" value="S1/P1nuclease"/>
</dbReference>
<dbReference type="PANTHER" id="PTHR33146:SF26">
    <property type="entry name" value="ENDONUCLEASE 4"/>
    <property type="match status" value="1"/>
</dbReference>
<dbReference type="GO" id="GO:0004519">
    <property type="term" value="F:endonuclease activity"/>
    <property type="evidence" value="ECO:0007669"/>
    <property type="project" value="UniProtKB-KW"/>
</dbReference>
<evidence type="ECO:0000313" key="9">
    <source>
        <dbReference type="EMBL" id="RUS28782.1"/>
    </source>
</evidence>
<keyword evidence="7" id="KW-0325">Glycoprotein</keyword>
<evidence type="ECO:0000256" key="7">
    <source>
        <dbReference type="ARBA" id="ARBA00023180"/>
    </source>
</evidence>
<feature type="chain" id="PRO_5019304576" evidence="8">
    <location>
        <begin position="23"/>
        <end position="352"/>
    </location>
</feature>
<keyword evidence="4" id="KW-0255">Endonuclease</keyword>
<dbReference type="GO" id="GO:0006308">
    <property type="term" value="P:DNA catabolic process"/>
    <property type="evidence" value="ECO:0007669"/>
    <property type="project" value="InterPro"/>
</dbReference>
<feature type="signal peptide" evidence="8">
    <location>
        <begin position="1"/>
        <end position="22"/>
    </location>
</feature>
<organism evidence="9 10">
    <name type="scientific">Jimgerdemannia flammicorona</name>
    <dbReference type="NCBI Taxonomy" id="994334"/>
    <lineage>
        <taxon>Eukaryota</taxon>
        <taxon>Fungi</taxon>
        <taxon>Fungi incertae sedis</taxon>
        <taxon>Mucoromycota</taxon>
        <taxon>Mucoromycotina</taxon>
        <taxon>Endogonomycetes</taxon>
        <taxon>Endogonales</taxon>
        <taxon>Endogonaceae</taxon>
        <taxon>Jimgerdemannia</taxon>
    </lineage>
</organism>
<dbReference type="Gene3D" id="1.10.575.10">
    <property type="entry name" value="P1 Nuclease"/>
    <property type="match status" value="1"/>
</dbReference>
<dbReference type="PANTHER" id="PTHR33146">
    <property type="entry name" value="ENDONUCLEASE 4"/>
    <property type="match status" value="1"/>
</dbReference>
<keyword evidence="2" id="KW-0540">Nuclease</keyword>
<dbReference type="InterPro" id="IPR008947">
    <property type="entry name" value="PLipase_C/P1_nuclease_dom_sf"/>
</dbReference>
<dbReference type="Pfam" id="PF02265">
    <property type="entry name" value="S1-P1_nuclease"/>
    <property type="match status" value="2"/>
</dbReference>
<evidence type="ECO:0000256" key="2">
    <source>
        <dbReference type="ARBA" id="ARBA00022722"/>
    </source>
</evidence>
<sequence length="352" mass="38198">MMKITVGIALTLIGTSLPGVFSWGGSGHQIVGMVAQNYLTPKAAAAISSILDATYSGSLGPAATWADAVKHTKGYTWSAPLHFADTNDSPPDSCGYGRKNGLIRRGAFCEIRFVRFLMIMSSLLQWIPVIAHLKVAWFPPSRLCNPTNSNAVKDEALKFITHFLGDITQPLHVCARDLGGNKDKATFDGKTTLNLHSVWYVILIHEISNKLSGMLDIIHSYMTNTYHNRDTSIIEKHMTNDYSGSLANYVQGLIKSIDSGEFKSLKDQWSSCVDPTAVGTTGTGNLNCAIVWAQDTNGYDCGSEVWKNFLSDTTADLGGSYYKAAVPIVDQQLAKGTLISALSPTLQILPND</sequence>
<keyword evidence="10" id="KW-1185">Reference proteome</keyword>
<protein>
    <submittedName>
        <fullName evidence="9">Phospholipase C/P1 nuclease domain-containing protein</fullName>
    </submittedName>
</protein>
<dbReference type="EMBL" id="RBNJ01006145">
    <property type="protein sequence ID" value="RUS28782.1"/>
    <property type="molecule type" value="Genomic_DNA"/>
</dbReference>